<dbReference type="EMBL" id="VTAW01000015">
    <property type="protein sequence ID" value="TYT61632.1"/>
    <property type="molecule type" value="Genomic_DNA"/>
</dbReference>
<comment type="caution">
    <text evidence="1">The sequence shown here is derived from an EMBL/GenBank/DDBJ whole genome shotgun (WGS) entry which is preliminary data.</text>
</comment>
<dbReference type="AlphaFoldDB" id="A0A5D5APE9"/>
<gene>
    <name evidence="1" type="ORF">FYC77_12235</name>
</gene>
<accession>A0A5D5APE9</accession>
<evidence type="ECO:0000313" key="1">
    <source>
        <dbReference type="EMBL" id="TYT61632.1"/>
    </source>
</evidence>
<reference evidence="1 2" key="1">
    <citation type="submission" date="2019-08" db="EMBL/GenBank/DDBJ databases">
        <title>Archaea genome.</title>
        <authorList>
            <person name="Kajale S."/>
            <person name="Shouche Y."/>
            <person name="Deshpande N."/>
            <person name="Sharma A."/>
        </authorList>
    </citation>
    <scope>NUCLEOTIDE SEQUENCE [LARGE SCALE GENOMIC DNA]</scope>
    <source>
        <strain evidence="1 2">ESP3B_9</strain>
    </source>
</reference>
<keyword evidence="2" id="KW-1185">Reference proteome</keyword>
<name>A0A5D5APE9_9EURY</name>
<dbReference type="Proteomes" id="UP000324104">
    <property type="component" value="Unassembled WGS sequence"/>
</dbReference>
<proteinExistence type="predicted"/>
<organism evidence="1 2">
    <name type="scientific">Natrialba swarupiae</name>
    <dbReference type="NCBI Taxonomy" id="2448032"/>
    <lineage>
        <taxon>Archaea</taxon>
        <taxon>Methanobacteriati</taxon>
        <taxon>Methanobacteriota</taxon>
        <taxon>Stenosarchaea group</taxon>
        <taxon>Halobacteria</taxon>
        <taxon>Halobacteriales</taxon>
        <taxon>Natrialbaceae</taxon>
        <taxon>Natrialba</taxon>
    </lineage>
</organism>
<protein>
    <submittedName>
        <fullName evidence="1">Uncharacterized protein</fullName>
    </submittedName>
</protein>
<sequence length="121" mass="13978">MASIPTIERQKLGDRLETHARTAWDERCARVDVRFRGEYAYIDALESDPWIAPSVPEEEKERIRQMPTKLCRLTWTGDPDSWGFAFYKYSDDRYEPSISLDGSFAGSPESCFDTAAQLYLQ</sequence>
<evidence type="ECO:0000313" key="2">
    <source>
        <dbReference type="Proteomes" id="UP000324104"/>
    </source>
</evidence>